<dbReference type="AlphaFoldDB" id="A0A9X8XI72"/>
<name>A0A9X8XI72_STREQ</name>
<reference evidence="2 3" key="1">
    <citation type="submission" date="2018-06" db="EMBL/GenBank/DDBJ databases">
        <authorList>
            <consortium name="Pathogen Informatics"/>
            <person name="Doyle S."/>
        </authorList>
    </citation>
    <scope>NUCLEOTIDE SEQUENCE [LARGE SCALE GENOMIC DNA]</scope>
    <source>
        <strain evidence="2 3">NCTC11564</strain>
    </source>
</reference>
<gene>
    <name evidence="2" type="ORF">NCTC11564_01617</name>
</gene>
<protein>
    <submittedName>
        <fullName evidence="2">Uncharacterized protein</fullName>
    </submittedName>
</protein>
<sequence length="47" mass="5735">MRPKRYPYSWEKADLIFVTKKEMQFKVTKLQANISRLQGELYQLKTK</sequence>
<organism evidence="2 3">
    <name type="scientific">Streptococcus dysgalactiae subsp. equisimilis</name>
    <name type="common">Streptococcus equisimilis</name>
    <dbReference type="NCBI Taxonomy" id="119602"/>
    <lineage>
        <taxon>Bacteria</taxon>
        <taxon>Bacillati</taxon>
        <taxon>Bacillota</taxon>
        <taxon>Bacilli</taxon>
        <taxon>Lactobacillales</taxon>
        <taxon>Streptococcaceae</taxon>
        <taxon>Streptococcus</taxon>
    </lineage>
</organism>
<dbReference type="Proteomes" id="UP000254559">
    <property type="component" value="Unassembled WGS sequence"/>
</dbReference>
<dbReference type="EMBL" id="UHFO01000001">
    <property type="protein sequence ID" value="SUN64442.1"/>
    <property type="molecule type" value="Genomic_DNA"/>
</dbReference>
<comment type="caution">
    <text evidence="2">The sequence shown here is derived from an EMBL/GenBank/DDBJ whole genome shotgun (WGS) entry which is preliminary data.</text>
</comment>
<accession>A0A9X8XI72</accession>
<keyword evidence="1" id="KW-0175">Coiled coil</keyword>
<feature type="coiled-coil region" evidence="1">
    <location>
        <begin position="20"/>
        <end position="47"/>
    </location>
</feature>
<evidence type="ECO:0000313" key="3">
    <source>
        <dbReference type="Proteomes" id="UP000254559"/>
    </source>
</evidence>
<proteinExistence type="predicted"/>
<evidence type="ECO:0000313" key="2">
    <source>
        <dbReference type="EMBL" id="SUN64442.1"/>
    </source>
</evidence>
<evidence type="ECO:0000256" key="1">
    <source>
        <dbReference type="SAM" id="Coils"/>
    </source>
</evidence>